<dbReference type="Proteomes" id="UP000015502">
    <property type="component" value="Chromosome"/>
</dbReference>
<reference evidence="1 2" key="1">
    <citation type="journal article" date="2012" name="J. Bacteriol.">
        <title>Genome sequence of the model hyperthermophilic archaeon Thermococcus litoralis NS-C.</title>
        <authorList>
            <person name="Gardner A.F."/>
            <person name="Kumar S."/>
            <person name="Perler F.B."/>
        </authorList>
    </citation>
    <scope>NUCLEOTIDE SEQUENCE [LARGE SCALE GENOMIC DNA]</scope>
    <source>
        <strain evidence="2">ATCC 51850 / DSM 5473 / JCM 8560 / NS-C</strain>
    </source>
</reference>
<keyword evidence="2" id="KW-1185">Reference proteome</keyword>
<evidence type="ECO:0000313" key="2">
    <source>
        <dbReference type="Proteomes" id="UP000015502"/>
    </source>
</evidence>
<protein>
    <recommendedName>
        <fullName evidence="3">YkgJ family cysteine cluster protein</fullName>
    </recommendedName>
</protein>
<dbReference type="STRING" id="523849.OCC_09184"/>
<dbReference type="HOGENOM" id="CLU_126379_0_0_2"/>
<dbReference type="GeneID" id="16549677"/>
<dbReference type="PANTHER" id="PTHR35866:SF2">
    <property type="entry name" value="YKGJ FAMILY CYSTEINE CLUSTER PROTEIN"/>
    <property type="match status" value="1"/>
</dbReference>
<dbReference type="RefSeq" id="WP_004066648.1">
    <property type="nucleotide sequence ID" value="NC_022084.1"/>
</dbReference>
<name>H3ZKF5_THELN</name>
<dbReference type="EMBL" id="CP006670">
    <property type="protein sequence ID" value="EHR79557.1"/>
    <property type="molecule type" value="Genomic_DNA"/>
</dbReference>
<gene>
    <name evidence="1" type="ORF">OCC_09184</name>
</gene>
<evidence type="ECO:0000313" key="1">
    <source>
        <dbReference type="EMBL" id="EHR79557.1"/>
    </source>
</evidence>
<dbReference type="KEGG" id="tlt:OCC_09184"/>
<organism evidence="1 2">
    <name type="scientific">Thermococcus litoralis (strain ATCC 51850 / DSM 5473 / JCM 8560 / NS-C)</name>
    <dbReference type="NCBI Taxonomy" id="523849"/>
    <lineage>
        <taxon>Archaea</taxon>
        <taxon>Methanobacteriati</taxon>
        <taxon>Methanobacteriota</taxon>
        <taxon>Thermococci</taxon>
        <taxon>Thermococcales</taxon>
        <taxon>Thermococcaceae</taxon>
        <taxon>Thermococcus</taxon>
    </lineage>
</organism>
<dbReference type="PANTHER" id="PTHR35866">
    <property type="entry name" value="PUTATIVE-RELATED"/>
    <property type="match status" value="1"/>
</dbReference>
<accession>H3ZKF5</accession>
<dbReference type="AlphaFoldDB" id="H3ZKF5"/>
<sequence length="171" mass="19968">MRFKPKPLKSDVKFECKFCLDCCRGRFIYLTLHDIKNIMRRGHDPQDFILLTAEEGKIRFVLAYREWDLGCVFHDPETGKCKIHDYNPLICQIYPFMVSYKPLGIEGEEPFEYNGEKLWLYYDESCPGIGEGKEVITREEVAELGVRFHKEFEKTDLEGLNSLLNGENNGT</sequence>
<dbReference type="InterPro" id="IPR005358">
    <property type="entry name" value="Puta_zinc/iron-chelating_dom"/>
</dbReference>
<evidence type="ECO:0008006" key="3">
    <source>
        <dbReference type="Google" id="ProtNLM"/>
    </source>
</evidence>
<dbReference type="Pfam" id="PF03692">
    <property type="entry name" value="CxxCxxCC"/>
    <property type="match status" value="1"/>
</dbReference>
<dbReference type="OrthoDB" id="36424at2157"/>
<proteinExistence type="predicted"/>
<dbReference type="PaxDb" id="523849-OCC_09184"/>